<keyword evidence="7" id="KW-1185">Reference proteome</keyword>
<dbReference type="PANTHER" id="PTHR43776">
    <property type="entry name" value="TRANSPORT ATP-BINDING PROTEIN"/>
    <property type="match status" value="1"/>
</dbReference>
<keyword evidence="2" id="KW-0813">Transport</keyword>
<dbReference type="GO" id="GO:0005524">
    <property type="term" value="F:ATP binding"/>
    <property type="evidence" value="ECO:0007669"/>
    <property type="project" value="UniProtKB-KW"/>
</dbReference>
<dbReference type="AlphaFoldDB" id="A0A8A0RJN6"/>
<dbReference type="PROSITE" id="PS00211">
    <property type="entry name" value="ABC_TRANSPORTER_1"/>
    <property type="match status" value="1"/>
</dbReference>
<evidence type="ECO:0000256" key="3">
    <source>
        <dbReference type="ARBA" id="ARBA00022741"/>
    </source>
</evidence>
<organism evidence="6 7">
    <name type="scientific">Koleobacter methoxysyntrophicus</name>
    <dbReference type="NCBI Taxonomy" id="2751313"/>
    <lineage>
        <taxon>Bacteria</taxon>
        <taxon>Bacillati</taxon>
        <taxon>Bacillota</taxon>
        <taxon>Clostridia</taxon>
        <taxon>Koleobacterales</taxon>
        <taxon>Koleobacteraceae</taxon>
        <taxon>Koleobacter</taxon>
    </lineage>
</organism>
<dbReference type="InterPro" id="IPR013563">
    <property type="entry name" value="Oligopep_ABC_C"/>
</dbReference>
<evidence type="ECO:0000313" key="7">
    <source>
        <dbReference type="Proteomes" id="UP000662904"/>
    </source>
</evidence>
<dbReference type="NCBIfam" id="TIGR01727">
    <property type="entry name" value="oligo_HPY"/>
    <property type="match status" value="1"/>
</dbReference>
<evidence type="ECO:0000256" key="2">
    <source>
        <dbReference type="ARBA" id="ARBA00022448"/>
    </source>
</evidence>
<dbReference type="Proteomes" id="UP000662904">
    <property type="component" value="Chromosome"/>
</dbReference>
<comment type="similarity">
    <text evidence="1">Belongs to the ABC transporter superfamily.</text>
</comment>
<proteinExistence type="inferred from homology"/>
<dbReference type="GO" id="GO:0016887">
    <property type="term" value="F:ATP hydrolysis activity"/>
    <property type="evidence" value="ECO:0007669"/>
    <property type="project" value="InterPro"/>
</dbReference>
<reference evidence="6" key="1">
    <citation type="submission" date="2020-07" db="EMBL/GenBank/DDBJ databases">
        <title>Koleobacter methoxysyntrophicus gen. nov., sp. nov., a novel anaerobic bacterium isolated from deep subsurface oil field and proposal of Koleobacterales ord. nov. in the phylum Firmicutes.</title>
        <authorList>
            <person name="Sakamoto S."/>
            <person name="Tamaki H."/>
        </authorList>
    </citation>
    <scope>NUCLEOTIDE SEQUENCE</scope>
    <source>
        <strain evidence="6">NRmbB1</strain>
    </source>
</reference>
<dbReference type="NCBIfam" id="NF008453">
    <property type="entry name" value="PRK11308.1"/>
    <property type="match status" value="1"/>
</dbReference>
<evidence type="ECO:0000256" key="4">
    <source>
        <dbReference type="ARBA" id="ARBA00022840"/>
    </source>
</evidence>
<dbReference type="InterPro" id="IPR050319">
    <property type="entry name" value="ABC_transp_ATP-bind"/>
</dbReference>
<dbReference type="Pfam" id="PF08352">
    <property type="entry name" value="oligo_HPY"/>
    <property type="match status" value="1"/>
</dbReference>
<dbReference type="SMART" id="SM00382">
    <property type="entry name" value="AAA"/>
    <property type="match status" value="1"/>
</dbReference>
<dbReference type="InterPro" id="IPR027417">
    <property type="entry name" value="P-loop_NTPase"/>
</dbReference>
<dbReference type="Gene3D" id="3.40.50.300">
    <property type="entry name" value="P-loop containing nucleotide triphosphate hydrolases"/>
    <property type="match status" value="1"/>
</dbReference>
<accession>A0A8A0RJN6</accession>
<name>A0A8A0RJN6_9FIRM</name>
<feature type="domain" description="ABC transporter" evidence="5">
    <location>
        <begin position="7"/>
        <end position="257"/>
    </location>
</feature>
<protein>
    <submittedName>
        <fullName evidence="6">Oligopeptide transport ATP-binding protein OppF</fullName>
    </submittedName>
</protein>
<dbReference type="CDD" id="cd03257">
    <property type="entry name" value="ABC_NikE_OppD_transporters"/>
    <property type="match status" value="1"/>
</dbReference>
<keyword evidence="3" id="KW-0547">Nucleotide-binding</keyword>
<keyword evidence="4 6" id="KW-0067">ATP-binding</keyword>
<dbReference type="FunFam" id="3.40.50.300:FF:000016">
    <property type="entry name" value="Oligopeptide ABC transporter ATP-binding component"/>
    <property type="match status" value="1"/>
</dbReference>
<evidence type="ECO:0000259" key="5">
    <source>
        <dbReference type="PROSITE" id="PS50893"/>
    </source>
</evidence>
<dbReference type="EMBL" id="CP059066">
    <property type="protein sequence ID" value="QSQ07737.1"/>
    <property type="molecule type" value="Genomic_DNA"/>
</dbReference>
<dbReference type="GO" id="GO:0015833">
    <property type="term" value="P:peptide transport"/>
    <property type="evidence" value="ECO:0007669"/>
    <property type="project" value="InterPro"/>
</dbReference>
<dbReference type="InterPro" id="IPR003439">
    <property type="entry name" value="ABC_transporter-like_ATP-bd"/>
</dbReference>
<dbReference type="InterPro" id="IPR003593">
    <property type="entry name" value="AAA+_ATPase"/>
</dbReference>
<evidence type="ECO:0000313" key="6">
    <source>
        <dbReference type="EMBL" id="QSQ07737.1"/>
    </source>
</evidence>
<dbReference type="Pfam" id="PF00005">
    <property type="entry name" value="ABC_tran"/>
    <property type="match status" value="1"/>
</dbReference>
<dbReference type="PROSITE" id="PS50893">
    <property type="entry name" value="ABC_TRANSPORTER_2"/>
    <property type="match status" value="1"/>
</dbReference>
<dbReference type="InterPro" id="IPR017871">
    <property type="entry name" value="ABC_transporter-like_CS"/>
</dbReference>
<gene>
    <name evidence="6" type="primary">oppF_1</name>
    <name evidence="6" type="ORF">H0A61_00053</name>
</gene>
<dbReference type="GO" id="GO:0055085">
    <property type="term" value="P:transmembrane transport"/>
    <property type="evidence" value="ECO:0007669"/>
    <property type="project" value="UniProtKB-ARBA"/>
</dbReference>
<evidence type="ECO:0000256" key="1">
    <source>
        <dbReference type="ARBA" id="ARBA00005417"/>
    </source>
</evidence>
<dbReference type="SUPFAM" id="SSF52540">
    <property type="entry name" value="P-loop containing nucleoside triphosphate hydrolases"/>
    <property type="match status" value="1"/>
</dbReference>
<dbReference type="KEGG" id="kme:H0A61_00053"/>
<dbReference type="PANTHER" id="PTHR43776:SF7">
    <property type="entry name" value="D,D-DIPEPTIDE TRANSPORT ATP-BINDING PROTEIN DDPF-RELATED"/>
    <property type="match status" value="1"/>
</dbReference>
<sequence length="322" mass="36340">MINEVLLEVKSLKKYFPIKKGIFSKTVAHVKAVDGVDFYVKNGETLGLVGESGCGKSTTGRVILRLLEATEGTVIFQGKDIMTLGKEELQEMRRNMQIIFQDPYASLNPRMTVGDIIGEALDIHGVAKGRKREEKILELLNEVGLRPQHIRRYPHEFSGGQRQRIGIARALALYPRFIVCDEPVSALDVSIQAQIINLMEELQEKFGLTYLFIAHDLSVVKHISDRVAVMYLGKIVELADKDELYESPLHPYTCALLSAIPIPDPELKRQRILLEGDVPSPVDPPRGCRFHTRCREARDICREKDPEFKDVGDGHFVACHLR</sequence>